<dbReference type="GO" id="GO:0016787">
    <property type="term" value="F:hydrolase activity"/>
    <property type="evidence" value="ECO:0007669"/>
    <property type="project" value="InterPro"/>
</dbReference>
<dbReference type="Gene3D" id="3.60.21.10">
    <property type="match status" value="1"/>
</dbReference>
<protein>
    <submittedName>
        <fullName evidence="2">Serine/threonine protein phosphatase</fullName>
    </submittedName>
</protein>
<dbReference type="PANTHER" id="PTHR46546:SF4">
    <property type="entry name" value="SHEWANELLA-LIKE PROTEIN PHOSPHATASE 1"/>
    <property type="match status" value="1"/>
</dbReference>
<feature type="domain" description="Calcineurin-like phosphoesterase" evidence="1">
    <location>
        <begin position="28"/>
        <end position="228"/>
    </location>
</feature>
<dbReference type="OrthoDB" id="3454432at2"/>
<evidence type="ECO:0000313" key="3">
    <source>
        <dbReference type="Proteomes" id="UP000295453"/>
    </source>
</evidence>
<dbReference type="EMBL" id="SJZJ01000026">
    <property type="protein sequence ID" value="TCJ22070.1"/>
    <property type="molecule type" value="Genomic_DNA"/>
</dbReference>
<evidence type="ECO:0000259" key="1">
    <source>
        <dbReference type="Pfam" id="PF00149"/>
    </source>
</evidence>
<organism evidence="2 3">
    <name type="scientific">Nocardioides jejuensis</name>
    <dbReference type="NCBI Taxonomy" id="2502782"/>
    <lineage>
        <taxon>Bacteria</taxon>
        <taxon>Bacillati</taxon>
        <taxon>Actinomycetota</taxon>
        <taxon>Actinomycetes</taxon>
        <taxon>Propionibacteriales</taxon>
        <taxon>Nocardioidaceae</taxon>
        <taxon>Nocardioides</taxon>
    </lineage>
</organism>
<accession>A0A4R1BVP4</accession>
<sequence>MPGGAAESAAVGGRCEDGAVPSPTARAFAISDIHGHRDDLVRSLRSEGLIDASEHWSGGEDQLFVLGDLLDRGPDGIGVIRLVRRLQEEAPGQVHVLLGNHEVLALGMWLHPDEGYLPVWQRNGGIARDQAGLTPDDVAWLSRLPAMARIGSDLLVHSDTTAYLGWGRSVDAVNAHVTSLLTRADPGGVAEVWRGLAQRRRFVGAKGVEQAASLLAAYGGDRVVHGHSIVATLRGTTPGHGTLSYADGKALAIDGGRYDGGPLLLVDLSA</sequence>
<dbReference type="PANTHER" id="PTHR46546">
    <property type="entry name" value="SHEWANELLA-LIKE PROTEIN PHOSPHATASE 1"/>
    <property type="match status" value="1"/>
</dbReference>
<comment type="caution">
    <text evidence="2">The sequence shown here is derived from an EMBL/GenBank/DDBJ whole genome shotgun (WGS) entry which is preliminary data.</text>
</comment>
<evidence type="ECO:0000313" key="2">
    <source>
        <dbReference type="EMBL" id="TCJ22070.1"/>
    </source>
</evidence>
<dbReference type="Pfam" id="PF00149">
    <property type="entry name" value="Metallophos"/>
    <property type="match status" value="1"/>
</dbReference>
<gene>
    <name evidence="2" type="ORF">EPD65_13670</name>
</gene>
<dbReference type="SUPFAM" id="SSF56300">
    <property type="entry name" value="Metallo-dependent phosphatases"/>
    <property type="match status" value="1"/>
</dbReference>
<dbReference type="AlphaFoldDB" id="A0A4R1BVP4"/>
<name>A0A4R1BVP4_9ACTN</name>
<proteinExistence type="predicted"/>
<dbReference type="Proteomes" id="UP000295453">
    <property type="component" value="Unassembled WGS sequence"/>
</dbReference>
<keyword evidence="3" id="KW-1185">Reference proteome</keyword>
<dbReference type="InterPro" id="IPR004843">
    <property type="entry name" value="Calcineurin-like_PHP"/>
</dbReference>
<dbReference type="InterPro" id="IPR029052">
    <property type="entry name" value="Metallo-depent_PP-like"/>
</dbReference>
<reference evidence="2 3" key="1">
    <citation type="submission" date="2019-03" db="EMBL/GenBank/DDBJ databases">
        <authorList>
            <person name="Kim M.K.M."/>
        </authorList>
    </citation>
    <scope>NUCLEOTIDE SEQUENCE [LARGE SCALE GENOMIC DNA]</scope>
    <source>
        <strain evidence="2 3">18JY15-6</strain>
    </source>
</reference>